<dbReference type="Gene3D" id="3.60.10.10">
    <property type="entry name" value="Endonuclease/exonuclease/phosphatase"/>
    <property type="match status" value="1"/>
</dbReference>
<dbReference type="AlphaFoldDB" id="A0A5C5UXH6"/>
<accession>A0A5C5UXH6</accession>
<sequence>MRRLLSLLALSGLFGGGYMFTQGMSLKDLSRVVAAGQNAVQQASQQQGQGVGPVGYQPQAPPSPSSAGYVPSQPAPGSTIKIASYNIEKFGDKKASNPYVMRTLGAIVQNLDLVAIQEVTTQDEYFIDRFLDQYVNNTGRRYSRVVGPRLGRSSYKEQYAIVYDTAKLEINPQVHYTVDDPDDLLHREPQVAMFRTRGAPPQQAFTFIVINMHTDPDETDVEFDALAQVYQQVARNGVGEDDLILLGDLNTNVKAASPYRNEPGSRSLRPSDLGGLGRLTYLYPVIRDQATNTSGTKLNDNLLIHRGATTEFTGRSGVIDVQGVWGLSPDQAQLVSDHLPVWAEFSIYESGDPGRMATRPTQPTR</sequence>
<evidence type="ECO:0000256" key="2">
    <source>
        <dbReference type="ARBA" id="ARBA00022722"/>
    </source>
</evidence>
<feature type="region of interest" description="Disordered" evidence="4">
    <location>
        <begin position="44"/>
        <end position="74"/>
    </location>
</feature>
<evidence type="ECO:0000313" key="7">
    <source>
        <dbReference type="Proteomes" id="UP000316714"/>
    </source>
</evidence>
<protein>
    <submittedName>
        <fullName evidence="6">Endonuclease/Exonuclease/phosphatase family protein</fullName>
    </submittedName>
</protein>
<dbReference type="GO" id="GO:0004519">
    <property type="term" value="F:endonuclease activity"/>
    <property type="evidence" value="ECO:0007669"/>
    <property type="project" value="UniProtKB-KW"/>
</dbReference>
<proteinExistence type="inferred from homology"/>
<dbReference type="InterPro" id="IPR005135">
    <property type="entry name" value="Endo/exonuclease/phosphatase"/>
</dbReference>
<feature type="domain" description="Endonuclease/exonuclease/phosphatase" evidence="5">
    <location>
        <begin position="83"/>
        <end position="280"/>
    </location>
</feature>
<comment type="similarity">
    <text evidence="1">Belongs to the DNase I family.</text>
</comment>
<dbReference type="PRINTS" id="PR00130">
    <property type="entry name" value="DNASEI"/>
</dbReference>
<dbReference type="InterPro" id="IPR036691">
    <property type="entry name" value="Endo/exonu/phosph_ase_sf"/>
</dbReference>
<evidence type="ECO:0000313" key="6">
    <source>
        <dbReference type="EMBL" id="TWT30353.1"/>
    </source>
</evidence>
<dbReference type="PANTHER" id="PTHR11371:SF31">
    <property type="entry name" value="EXTRACELLULAR NUCLEASE"/>
    <property type="match status" value="1"/>
</dbReference>
<name>A0A5C5UXH6_9BACT</name>
<evidence type="ECO:0000256" key="4">
    <source>
        <dbReference type="SAM" id="MobiDB-lite"/>
    </source>
</evidence>
<dbReference type="EMBL" id="SIHJ01000005">
    <property type="protein sequence ID" value="TWT30353.1"/>
    <property type="molecule type" value="Genomic_DNA"/>
</dbReference>
<keyword evidence="7" id="KW-1185">Reference proteome</keyword>
<organism evidence="6 7">
    <name type="scientific">Posidoniimonas corsicana</name>
    <dbReference type="NCBI Taxonomy" id="1938618"/>
    <lineage>
        <taxon>Bacteria</taxon>
        <taxon>Pseudomonadati</taxon>
        <taxon>Planctomycetota</taxon>
        <taxon>Planctomycetia</taxon>
        <taxon>Pirellulales</taxon>
        <taxon>Lacipirellulaceae</taxon>
        <taxon>Posidoniimonas</taxon>
    </lineage>
</organism>
<dbReference type="GO" id="GO:0004536">
    <property type="term" value="F:DNA nuclease activity"/>
    <property type="evidence" value="ECO:0007669"/>
    <property type="project" value="InterPro"/>
</dbReference>
<evidence type="ECO:0000256" key="1">
    <source>
        <dbReference type="ARBA" id="ARBA00007359"/>
    </source>
</evidence>
<gene>
    <name evidence="6" type="ORF">KOR34_49120</name>
</gene>
<dbReference type="GO" id="GO:0004527">
    <property type="term" value="F:exonuclease activity"/>
    <property type="evidence" value="ECO:0007669"/>
    <property type="project" value="UniProtKB-KW"/>
</dbReference>
<keyword evidence="2" id="KW-0540">Nuclease</keyword>
<keyword evidence="6" id="KW-0255">Endonuclease</keyword>
<dbReference type="SMART" id="SM00476">
    <property type="entry name" value="DNaseIc"/>
    <property type="match status" value="1"/>
</dbReference>
<keyword evidence="3" id="KW-0378">Hydrolase</keyword>
<dbReference type="OrthoDB" id="5500612at2"/>
<evidence type="ECO:0000256" key="3">
    <source>
        <dbReference type="ARBA" id="ARBA00022801"/>
    </source>
</evidence>
<dbReference type="GO" id="GO:0006308">
    <property type="term" value="P:DNA catabolic process"/>
    <property type="evidence" value="ECO:0007669"/>
    <property type="project" value="InterPro"/>
</dbReference>
<keyword evidence="6" id="KW-0269">Exonuclease</keyword>
<dbReference type="InterPro" id="IPR016202">
    <property type="entry name" value="DNase_I"/>
</dbReference>
<evidence type="ECO:0000259" key="5">
    <source>
        <dbReference type="Pfam" id="PF03372"/>
    </source>
</evidence>
<reference evidence="6 7" key="1">
    <citation type="submission" date="2019-02" db="EMBL/GenBank/DDBJ databases">
        <title>Deep-cultivation of Planctomycetes and their phenomic and genomic characterization uncovers novel biology.</title>
        <authorList>
            <person name="Wiegand S."/>
            <person name="Jogler M."/>
            <person name="Boedeker C."/>
            <person name="Pinto D."/>
            <person name="Vollmers J."/>
            <person name="Rivas-Marin E."/>
            <person name="Kohn T."/>
            <person name="Peeters S.H."/>
            <person name="Heuer A."/>
            <person name="Rast P."/>
            <person name="Oberbeckmann S."/>
            <person name="Bunk B."/>
            <person name="Jeske O."/>
            <person name="Meyerdierks A."/>
            <person name="Storesund J.E."/>
            <person name="Kallscheuer N."/>
            <person name="Luecker S."/>
            <person name="Lage O.M."/>
            <person name="Pohl T."/>
            <person name="Merkel B.J."/>
            <person name="Hornburger P."/>
            <person name="Mueller R.-W."/>
            <person name="Bruemmer F."/>
            <person name="Labrenz M."/>
            <person name="Spormann A.M."/>
            <person name="Op Den Camp H."/>
            <person name="Overmann J."/>
            <person name="Amann R."/>
            <person name="Jetten M.S.M."/>
            <person name="Mascher T."/>
            <person name="Medema M.H."/>
            <person name="Devos D.P."/>
            <person name="Kaster A.-K."/>
            <person name="Ovreas L."/>
            <person name="Rohde M."/>
            <person name="Galperin M.Y."/>
            <person name="Jogler C."/>
        </authorList>
    </citation>
    <scope>NUCLEOTIDE SEQUENCE [LARGE SCALE GENOMIC DNA]</scope>
    <source>
        <strain evidence="6 7">KOR34</strain>
    </source>
</reference>
<feature type="compositionally biased region" description="Low complexity" evidence="4">
    <location>
        <begin position="44"/>
        <end position="58"/>
    </location>
</feature>
<dbReference type="Pfam" id="PF03372">
    <property type="entry name" value="Exo_endo_phos"/>
    <property type="match status" value="1"/>
</dbReference>
<dbReference type="RefSeq" id="WP_146568708.1">
    <property type="nucleotide sequence ID" value="NZ_SIHJ01000005.1"/>
</dbReference>
<dbReference type="PANTHER" id="PTHR11371">
    <property type="entry name" value="DEOXYRIBONUCLEASE"/>
    <property type="match status" value="1"/>
</dbReference>
<comment type="caution">
    <text evidence="6">The sequence shown here is derived from an EMBL/GenBank/DDBJ whole genome shotgun (WGS) entry which is preliminary data.</text>
</comment>
<dbReference type="SUPFAM" id="SSF56219">
    <property type="entry name" value="DNase I-like"/>
    <property type="match status" value="1"/>
</dbReference>
<dbReference type="Proteomes" id="UP000316714">
    <property type="component" value="Unassembled WGS sequence"/>
</dbReference>